<gene>
    <name evidence="4" type="ORF">J2787_001040</name>
</gene>
<dbReference type="Proteomes" id="UP001184861">
    <property type="component" value="Unassembled WGS sequence"/>
</dbReference>
<evidence type="ECO:0000313" key="4">
    <source>
        <dbReference type="EMBL" id="MDR6525670.1"/>
    </source>
</evidence>
<dbReference type="GO" id="GO:0016747">
    <property type="term" value="F:acyltransferase activity, transferring groups other than amino-acyl groups"/>
    <property type="evidence" value="ECO:0007669"/>
    <property type="project" value="InterPro"/>
</dbReference>
<keyword evidence="4" id="KW-0687">Ribonucleoprotein</keyword>
<organism evidence="4 5">
    <name type="scientific">Chryseobacterium rhizosphaerae</name>
    <dbReference type="NCBI Taxonomy" id="395937"/>
    <lineage>
        <taxon>Bacteria</taxon>
        <taxon>Pseudomonadati</taxon>
        <taxon>Bacteroidota</taxon>
        <taxon>Flavobacteriia</taxon>
        <taxon>Flavobacteriales</taxon>
        <taxon>Weeksellaceae</taxon>
        <taxon>Chryseobacterium group</taxon>
        <taxon>Chryseobacterium</taxon>
    </lineage>
</organism>
<evidence type="ECO:0000256" key="2">
    <source>
        <dbReference type="ARBA" id="ARBA00023315"/>
    </source>
</evidence>
<dbReference type="EMBL" id="JAVDQY010000001">
    <property type="protein sequence ID" value="MDR6525670.1"/>
    <property type="molecule type" value="Genomic_DNA"/>
</dbReference>
<dbReference type="Gene3D" id="3.40.630.30">
    <property type="match status" value="1"/>
</dbReference>
<comment type="caution">
    <text evidence="4">The sequence shown here is derived from an EMBL/GenBank/DDBJ whole genome shotgun (WGS) entry which is preliminary data.</text>
</comment>
<feature type="domain" description="N-acetyltransferase" evidence="3">
    <location>
        <begin position="3"/>
        <end position="156"/>
    </location>
</feature>
<dbReference type="PROSITE" id="PS51186">
    <property type="entry name" value="GNAT"/>
    <property type="match status" value="1"/>
</dbReference>
<dbReference type="SUPFAM" id="SSF55729">
    <property type="entry name" value="Acyl-CoA N-acyltransferases (Nat)"/>
    <property type="match status" value="1"/>
</dbReference>
<keyword evidence="1" id="KW-0808">Transferase</keyword>
<dbReference type="Pfam" id="PF00583">
    <property type="entry name" value="Acetyltransf_1"/>
    <property type="match status" value="1"/>
</dbReference>
<reference evidence="4" key="1">
    <citation type="submission" date="2023-07" db="EMBL/GenBank/DDBJ databases">
        <title>Sorghum-associated microbial communities from plants grown in Nebraska, USA.</title>
        <authorList>
            <person name="Schachtman D."/>
        </authorList>
    </citation>
    <scope>NUCLEOTIDE SEQUENCE</scope>
    <source>
        <strain evidence="4">DS2360</strain>
    </source>
</reference>
<sequence>MTIEYRKLRPAESTIYRMIRLESLKKFPESFCATYEEAQNTEKLRMEFDIENQTPERFVWGAFADAQLIGICVFVKDADSSGNIYQMYVKEGFQGKNIGSGLVEAVIHEARRLFHPIDIFLDVIPTNERAYYLYKKIGFKEVEKETDSNIVMKYHH</sequence>
<dbReference type="InterPro" id="IPR000182">
    <property type="entry name" value="GNAT_dom"/>
</dbReference>
<dbReference type="GO" id="GO:0005840">
    <property type="term" value="C:ribosome"/>
    <property type="evidence" value="ECO:0007669"/>
    <property type="project" value="UniProtKB-KW"/>
</dbReference>
<evidence type="ECO:0000259" key="3">
    <source>
        <dbReference type="PROSITE" id="PS51186"/>
    </source>
</evidence>
<keyword evidence="4" id="KW-0689">Ribosomal protein</keyword>
<protein>
    <submittedName>
        <fullName evidence="4">Ribosomal protein S18 acetylase RimI-like enzyme</fullName>
    </submittedName>
</protein>
<dbReference type="AlphaFoldDB" id="A0AAE3Y659"/>
<dbReference type="InterPro" id="IPR050680">
    <property type="entry name" value="YpeA/RimI_acetyltransf"/>
</dbReference>
<name>A0AAE3Y659_9FLAO</name>
<dbReference type="PANTHER" id="PTHR43420">
    <property type="entry name" value="ACETYLTRANSFERASE"/>
    <property type="match status" value="1"/>
</dbReference>
<dbReference type="InterPro" id="IPR016181">
    <property type="entry name" value="Acyl_CoA_acyltransferase"/>
</dbReference>
<dbReference type="RefSeq" id="WP_309945132.1">
    <property type="nucleotide sequence ID" value="NZ_JAVDQY010000001.1"/>
</dbReference>
<keyword evidence="2" id="KW-0012">Acyltransferase</keyword>
<dbReference type="CDD" id="cd04301">
    <property type="entry name" value="NAT_SF"/>
    <property type="match status" value="1"/>
</dbReference>
<proteinExistence type="predicted"/>
<evidence type="ECO:0000256" key="1">
    <source>
        <dbReference type="ARBA" id="ARBA00022679"/>
    </source>
</evidence>
<accession>A0AAE3Y659</accession>
<evidence type="ECO:0000313" key="5">
    <source>
        <dbReference type="Proteomes" id="UP001184861"/>
    </source>
</evidence>